<dbReference type="PRINTS" id="PR00038">
    <property type="entry name" value="HTHLUXR"/>
</dbReference>
<dbReference type="SMART" id="SM00421">
    <property type="entry name" value="HTH_LUXR"/>
    <property type="match status" value="1"/>
</dbReference>
<feature type="modified residue" description="4-aspartylphosphate" evidence="5">
    <location>
        <position position="59"/>
    </location>
</feature>
<keyword evidence="3" id="KW-0238">DNA-binding</keyword>
<evidence type="ECO:0000259" key="7">
    <source>
        <dbReference type="PROSITE" id="PS50110"/>
    </source>
</evidence>
<dbReference type="SUPFAM" id="SSF46894">
    <property type="entry name" value="C-terminal effector domain of the bipartite response regulators"/>
    <property type="match status" value="1"/>
</dbReference>
<dbReference type="RefSeq" id="WP_208173888.1">
    <property type="nucleotide sequence ID" value="NZ_JAGETZ010000002.1"/>
</dbReference>
<keyword evidence="9" id="KW-1185">Reference proteome</keyword>
<dbReference type="PANTHER" id="PTHR43214:SF41">
    <property type="entry name" value="NITRATE_NITRITE RESPONSE REGULATOR PROTEIN NARP"/>
    <property type="match status" value="1"/>
</dbReference>
<dbReference type="CDD" id="cd17535">
    <property type="entry name" value="REC_NarL-like"/>
    <property type="match status" value="1"/>
</dbReference>
<dbReference type="InterPro" id="IPR011006">
    <property type="entry name" value="CheY-like_superfamily"/>
</dbReference>
<evidence type="ECO:0000313" key="8">
    <source>
        <dbReference type="EMBL" id="MBO2008349.1"/>
    </source>
</evidence>
<dbReference type="CDD" id="cd06170">
    <property type="entry name" value="LuxR_C_like"/>
    <property type="match status" value="1"/>
</dbReference>
<protein>
    <submittedName>
        <fullName evidence="8">Response regulator transcription factor</fullName>
    </submittedName>
</protein>
<gene>
    <name evidence="8" type="ORF">J4E00_04745</name>
</gene>
<dbReference type="Pfam" id="PF00196">
    <property type="entry name" value="GerE"/>
    <property type="match status" value="1"/>
</dbReference>
<dbReference type="InterPro" id="IPR001789">
    <property type="entry name" value="Sig_transdc_resp-reg_receiver"/>
</dbReference>
<evidence type="ECO:0000256" key="3">
    <source>
        <dbReference type="ARBA" id="ARBA00023125"/>
    </source>
</evidence>
<accession>A0ABS3QBZ2</accession>
<keyword evidence="4" id="KW-0804">Transcription</keyword>
<comment type="caution">
    <text evidence="8">The sequence shown here is derived from an EMBL/GenBank/DDBJ whole genome shotgun (WGS) entry which is preliminary data.</text>
</comment>
<dbReference type="PANTHER" id="PTHR43214">
    <property type="entry name" value="TWO-COMPONENT RESPONSE REGULATOR"/>
    <property type="match status" value="1"/>
</dbReference>
<evidence type="ECO:0000259" key="6">
    <source>
        <dbReference type="PROSITE" id="PS50043"/>
    </source>
</evidence>
<dbReference type="PROSITE" id="PS50043">
    <property type="entry name" value="HTH_LUXR_2"/>
    <property type="match status" value="1"/>
</dbReference>
<dbReference type="Gene3D" id="3.40.50.2300">
    <property type="match status" value="1"/>
</dbReference>
<feature type="domain" description="Response regulatory" evidence="7">
    <location>
        <begin position="8"/>
        <end position="124"/>
    </location>
</feature>
<sequence>MAALPPISISILDDHRLFRQGIMYILQSLYFDTKVQEAATFGELLDQFAQQVPDILLLDLQMPDINGIEATKRLLEAHPSLKIIVLSMHSTDDFISHMFKLGVRSYLPKDVDKQLLSTAIGAVMTDGYYFTDSISKAMARGLHASSPKQPSFQSAAIALTPREIEVLALICKGYSTNKIAEQLFISDRTVEGHRKSLLEKTNTPNAVTLALYALKHGLLAPDSTNTPSLQ</sequence>
<dbReference type="InterPro" id="IPR058245">
    <property type="entry name" value="NreC/VraR/RcsB-like_REC"/>
</dbReference>
<evidence type="ECO:0000256" key="1">
    <source>
        <dbReference type="ARBA" id="ARBA00022553"/>
    </source>
</evidence>
<dbReference type="InterPro" id="IPR016032">
    <property type="entry name" value="Sig_transdc_resp-reg_C-effctor"/>
</dbReference>
<name>A0ABS3QBZ2_9BACT</name>
<dbReference type="SMART" id="SM00448">
    <property type="entry name" value="REC"/>
    <property type="match status" value="1"/>
</dbReference>
<dbReference type="PROSITE" id="PS00622">
    <property type="entry name" value="HTH_LUXR_1"/>
    <property type="match status" value="1"/>
</dbReference>
<dbReference type="EMBL" id="JAGETZ010000002">
    <property type="protein sequence ID" value="MBO2008349.1"/>
    <property type="molecule type" value="Genomic_DNA"/>
</dbReference>
<keyword evidence="2" id="KW-0805">Transcription regulation</keyword>
<dbReference type="InterPro" id="IPR039420">
    <property type="entry name" value="WalR-like"/>
</dbReference>
<dbReference type="Pfam" id="PF00072">
    <property type="entry name" value="Response_reg"/>
    <property type="match status" value="1"/>
</dbReference>
<organism evidence="8 9">
    <name type="scientific">Hymenobacter negativus</name>
    <dbReference type="NCBI Taxonomy" id="2795026"/>
    <lineage>
        <taxon>Bacteria</taxon>
        <taxon>Pseudomonadati</taxon>
        <taxon>Bacteroidota</taxon>
        <taxon>Cytophagia</taxon>
        <taxon>Cytophagales</taxon>
        <taxon>Hymenobacteraceae</taxon>
        <taxon>Hymenobacter</taxon>
    </lineage>
</organism>
<feature type="domain" description="HTH luxR-type" evidence="6">
    <location>
        <begin position="152"/>
        <end position="217"/>
    </location>
</feature>
<reference evidence="8 9" key="1">
    <citation type="submission" date="2021-03" db="EMBL/GenBank/DDBJ databases">
        <authorList>
            <person name="Kim M.K."/>
        </authorList>
    </citation>
    <scope>NUCLEOTIDE SEQUENCE [LARGE SCALE GENOMIC DNA]</scope>
    <source>
        <strain evidence="8 9">BT442</strain>
    </source>
</reference>
<evidence type="ECO:0000256" key="5">
    <source>
        <dbReference type="PROSITE-ProRule" id="PRU00169"/>
    </source>
</evidence>
<dbReference type="InterPro" id="IPR000792">
    <property type="entry name" value="Tscrpt_reg_LuxR_C"/>
</dbReference>
<evidence type="ECO:0000313" key="9">
    <source>
        <dbReference type="Proteomes" id="UP000664369"/>
    </source>
</evidence>
<keyword evidence="1 5" id="KW-0597">Phosphoprotein</keyword>
<dbReference type="SUPFAM" id="SSF52172">
    <property type="entry name" value="CheY-like"/>
    <property type="match status" value="1"/>
</dbReference>
<dbReference type="Proteomes" id="UP000664369">
    <property type="component" value="Unassembled WGS sequence"/>
</dbReference>
<dbReference type="PROSITE" id="PS50110">
    <property type="entry name" value="RESPONSE_REGULATORY"/>
    <property type="match status" value="1"/>
</dbReference>
<evidence type="ECO:0000256" key="4">
    <source>
        <dbReference type="ARBA" id="ARBA00023163"/>
    </source>
</evidence>
<proteinExistence type="predicted"/>
<evidence type="ECO:0000256" key="2">
    <source>
        <dbReference type="ARBA" id="ARBA00023015"/>
    </source>
</evidence>